<dbReference type="OrthoDB" id="10012075at2759"/>
<feature type="chain" id="PRO_5039335416" evidence="2">
    <location>
        <begin position="26"/>
        <end position="125"/>
    </location>
</feature>
<dbReference type="AlphaFoldDB" id="A0A9C6U8H5"/>
<protein>
    <submittedName>
        <fullName evidence="4">Uncharacterized protein LOC127749502</fullName>
    </submittedName>
</protein>
<accession>A0A9C6U8H5</accession>
<feature type="region of interest" description="Disordered" evidence="1">
    <location>
        <begin position="18"/>
        <end position="57"/>
    </location>
</feature>
<keyword evidence="3" id="KW-1185">Reference proteome</keyword>
<reference evidence="4" key="1">
    <citation type="submission" date="2025-08" db="UniProtKB">
        <authorList>
            <consortium name="RefSeq"/>
        </authorList>
    </citation>
    <scope>IDENTIFICATION</scope>
    <source>
        <tissue evidence="4">Whole organism</tissue>
    </source>
</reference>
<feature type="signal peptide" evidence="2">
    <location>
        <begin position="1"/>
        <end position="25"/>
    </location>
</feature>
<keyword evidence="2" id="KW-0732">Signal</keyword>
<feature type="compositionally biased region" description="Polar residues" evidence="1">
    <location>
        <begin position="42"/>
        <end position="51"/>
    </location>
</feature>
<gene>
    <name evidence="4" type="primary">LOC127749502</name>
</gene>
<evidence type="ECO:0000313" key="4">
    <source>
        <dbReference type="RefSeq" id="XP_052123818.1"/>
    </source>
</evidence>
<dbReference type="RefSeq" id="XP_052123818.1">
    <property type="nucleotide sequence ID" value="XM_052267858.1"/>
</dbReference>
<name>A0A9C6U8H5_FRAOC</name>
<sequence>MSSRTAATCFCVCLSLGVSTTPTTAPPPVQPSTDPIVESRNEATSSSSNVLDSFRERDKGSKYLSSLNDINKSEHKSLDAGGKGPRQEWPPSTASGCAPLLPWCWALLFVAILARVTAHVEHAPW</sequence>
<dbReference type="GeneID" id="127749502"/>
<evidence type="ECO:0000256" key="2">
    <source>
        <dbReference type="SAM" id="SignalP"/>
    </source>
</evidence>
<organism evidence="3 4">
    <name type="scientific">Frankliniella occidentalis</name>
    <name type="common">Western flower thrips</name>
    <name type="synonym">Euthrips occidentalis</name>
    <dbReference type="NCBI Taxonomy" id="133901"/>
    <lineage>
        <taxon>Eukaryota</taxon>
        <taxon>Metazoa</taxon>
        <taxon>Ecdysozoa</taxon>
        <taxon>Arthropoda</taxon>
        <taxon>Hexapoda</taxon>
        <taxon>Insecta</taxon>
        <taxon>Pterygota</taxon>
        <taxon>Neoptera</taxon>
        <taxon>Paraneoptera</taxon>
        <taxon>Thysanoptera</taxon>
        <taxon>Terebrantia</taxon>
        <taxon>Thripoidea</taxon>
        <taxon>Thripidae</taxon>
        <taxon>Frankliniella</taxon>
    </lineage>
</organism>
<evidence type="ECO:0000313" key="3">
    <source>
        <dbReference type="Proteomes" id="UP000504606"/>
    </source>
</evidence>
<proteinExistence type="predicted"/>
<evidence type="ECO:0000256" key="1">
    <source>
        <dbReference type="SAM" id="MobiDB-lite"/>
    </source>
</evidence>
<dbReference type="Proteomes" id="UP000504606">
    <property type="component" value="Unplaced"/>
</dbReference>
<dbReference type="KEGG" id="foc:127749502"/>